<dbReference type="EMBL" id="CP060204">
    <property type="protein sequence ID" value="QNH55129.1"/>
    <property type="molecule type" value="Genomic_DNA"/>
</dbReference>
<gene>
    <name evidence="2" type="ORF">H1B31_04150</name>
</gene>
<dbReference type="AlphaFoldDB" id="A0A7G7VLY6"/>
<dbReference type="Gene3D" id="3.90.550.10">
    <property type="entry name" value="Spore Coat Polysaccharide Biosynthesis Protein SpsA, Chain A"/>
    <property type="match status" value="2"/>
</dbReference>
<reference evidence="2 3" key="1">
    <citation type="submission" date="2020-07" db="EMBL/GenBank/DDBJ databases">
        <title>Complete genome and description of Selenomonas timonensis sp. nov., a new bacterium isolated from a gingivitis subject.</title>
        <authorList>
            <person name="Antezack A."/>
        </authorList>
    </citation>
    <scope>NUCLEOTIDE SEQUENCE [LARGE SCALE GENOMIC DNA]</scope>
    <source>
        <strain evidence="2 3">Marseille-Q3039</strain>
    </source>
</reference>
<dbReference type="Pfam" id="PF00535">
    <property type="entry name" value="Glycos_transf_2"/>
    <property type="match status" value="1"/>
</dbReference>
<evidence type="ECO:0000313" key="3">
    <source>
        <dbReference type="Proteomes" id="UP000515480"/>
    </source>
</evidence>
<feature type="domain" description="Glycosyltransferase 2-like" evidence="1">
    <location>
        <begin position="260"/>
        <end position="388"/>
    </location>
</feature>
<name>A0A7G7VLY6_9FIRM</name>
<protein>
    <submittedName>
        <fullName evidence="2">Glycosyltransferase</fullName>
    </submittedName>
</protein>
<dbReference type="CDD" id="cd00761">
    <property type="entry name" value="Glyco_tranf_GTA_type"/>
    <property type="match status" value="1"/>
</dbReference>
<keyword evidence="3" id="KW-1185">Reference proteome</keyword>
<organism evidence="2 3">
    <name type="scientific">Selenomonas timonae</name>
    <dbReference type="NCBI Taxonomy" id="2754044"/>
    <lineage>
        <taxon>Bacteria</taxon>
        <taxon>Bacillati</taxon>
        <taxon>Bacillota</taxon>
        <taxon>Negativicutes</taxon>
        <taxon>Selenomonadales</taxon>
        <taxon>Selenomonadaceae</taxon>
        <taxon>Selenomonas</taxon>
    </lineage>
</organism>
<dbReference type="InterPro" id="IPR050834">
    <property type="entry name" value="Glycosyltransf_2"/>
</dbReference>
<proteinExistence type="predicted"/>
<evidence type="ECO:0000313" key="2">
    <source>
        <dbReference type="EMBL" id="QNH55129.1"/>
    </source>
</evidence>
<dbReference type="PANTHER" id="PTHR43685:SF2">
    <property type="entry name" value="GLYCOSYLTRANSFERASE 2-LIKE DOMAIN-CONTAINING PROTEIN"/>
    <property type="match status" value="1"/>
</dbReference>
<dbReference type="RefSeq" id="WP_185981004.1">
    <property type="nucleotide sequence ID" value="NZ_CP060204.1"/>
</dbReference>
<dbReference type="Proteomes" id="UP000515480">
    <property type="component" value="Chromosome"/>
</dbReference>
<dbReference type="SUPFAM" id="SSF53448">
    <property type="entry name" value="Nucleotide-diphospho-sugar transferases"/>
    <property type="match status" value="2"/>
</dbReference>
<dbReference type="InterPro" id="IPR001173">
    <property type="entry name" value="Glyco_trans_2-like"/>
</dbReference>
<dbReference type="KEGG" id="stim:H1B31_04150"/>
<dbReference type="GO" id="GO:0016740">
    <property type="term" value="F:transferase activity"/>
    <property type="evidence" value="ECO:0007669"/>
    <property type="project" value="UniProtKB-KW"/>
</dbReference>
<sequence>MRASAEAVISAYMDCGEDAELIVVTPTAYLSKAEEALRHIDDIQICPVETNSLAQLNNYGRAFASGSRVLFVREGILLHAEGLRMLLDMIDRSADIGAVGSFSNRTVFEWQYINAERLEADGITPSTELAQSAPEPTDSLFLENFALLVRTEAFDRVGGFCADFPESGGEDIDLSFRLKCMGYRLMRVPVYLRHIAADLYRIYDMRRAYARPILLNKWGLDIGLPESLWHKALMAIDWQQNPALIHATCRSVLLRAPLVSIFIMTYNRPEYFREALESALAQTYPNIEIIVGDFGTDDRTQQLVQEYLADHRIRYVRAPVSPRKEHHKMFHPLAQGDFIQWLMDDDILLPDRLTLMVDAFLRYPNVTLVTSQRGVIDAEGKFMGQWNAPMPLYGAYEVFHGADIGKKLLIEHSNFIGEPSIVLYKNEDHVPIVETVVACGYDALADVAMWLHFLLQGDCVIFARALGLLRRHTHQEGQKPENYISGVIEWKSLMDEYRGSVFLTEEGYHMCEQGIKEMCSRLEPVSQMVDPSLRQAFLNCYRSVLK</sequence>
<accession>A0A7G7VLY6</accession>
<evidence type="ECO:0000259" key="1">
    <source>
        <dbReference type="Pfam" id="PF00535"/>
    </source>
</evidence>
<dbReference type="InterPro" id="IPR029044">
    <property type="entry name" value="Nucleotide-diphossugar_trans"/>
</dbReference>
<dbReference type="PANTHER" id="PTHR43685">
    <property type="entry name" value="GLYCOSYLTRANSFERASE"/>
    <property type="match status" value="1"/>
</dbReference>
<keyword evidence="2" id="KW-0808">Transferase</keyword>